<sequence length="79" mass="9250">MWGSALIANQQKRRQRQRYHKTDEKDVQAKIWACIYTAKAIAGVDHRRLQDLLPLLLQHNGLPTIYIPRTAFDVPHRSM</sequence>
<proteinExistence type="predicted"/>
<evidence type="ECO:0000313" key="3">
    <source>
        <dbReference type="Proteomes" id="UP000324222"/>
    </source>
</evidence>
<name>A0A5B7GIX4_PORTR</name>
<reference evidence="2 3" key="1">
    <citation type="submission" date="2019-05" db="EMBL/GenBank/DDBJ databases">
        <title>Another draft genome of Portunus trituberculatus and its Hox gene families provides insights of decapod evolution.</title>
        <authorList>
            <person name="Jeong J.-H."/>
            <person name="Song I."/>
            <person name="Kim S."/>
            <person name="Choi T."/>
            <person name="Kim D."/>
            <person name="Ryu S."/>
            <person name="Kim W."/>
        </authorList>
    </citation>
    <scope>NUCLEOTIDE SEQUENCE [LARGE SCALE GENOMIC DNA]</scope>
    <source>
        <tissue evidence="2">Muscle</tissue>
    </source>
</reference>
<evidence type="ECO:0000313" key="2">
    <source>
        <dbReference type="EMBL" id="MPC57217.1"/>
    </source>
</evidence>
<organism evidence="2 3">
    <name type="scientific">Portunus trituberculatus</name>
    <name type="common">Swimming crab</name>
    <name type="synonym">Neptunus trituberculatus</name>
    <dbReference type="NCBI Taxonomy" id="210409"/>
    <lineage>
        <taxon>Eukaryota</taxon>
        <taxon>Metazoa</taxon>
        <taxon>Ecdysozoa</taxon>
        <taxon>Arthropoda</taxon>
        <taxon>Crustacea</taxon>
        <taxon>Multicrustacea</taxon>
        <taxon>Malacostraca</taxon>
        <taxon>Eumalacostraca</taxon>
        <taxon>Eucarida</taxon>
        <taxon>Decapoda</taxon>
        <taxon>Pleocyemata</taxon>
        <taxon>Brachyura</taxon>
        <taxon>Eubrachyura</taxon>
        <taxon>Portunoidea</taxon>
        <taxon>Portunidae</taxon>
        <taxon>Portuninae</taxon>
        <taxon>Portunus</taxon>
    </lineage>
</organism>
<feature type="region of interest" description="Disordered" evidence="1">
    <location>
        <begin position="1"/>
        <end position="24"/>
    </location>
</feature>
<evidence type="ECO:0000256" key="1">
    <source>
        <dbReference type="SAM" id="MobiDB-lite"/>
    </source>
</evidence>
<dbReference type="AlphaFoldDB" id="A0A5B7GIX4"/>
<dbReference type="EMBL" id="VSRR010014601">
    <property type="protein sequence ID" value="MPC57217.1"/>
    <property type="molecule type" value="Genomic_DNA"/>
</dbReference>
<gene>
    <name evidence="2" type="ORF">E2C01_051193</name>
</gene>
<protein>
    <submittedName>
        <fullName evidence="2">Uncharacterized protein</fullName>
    </submittedName>
</protein>
<comment type="caution">
    <text evidence="2">The sequence shown here is derived from an EMBL/GenBank/DDBJ whole genome shotgun (WGS) entry which is preliminary data.</text>
</comment>
<dbReference type="Proteomes" id="UP000324222">
    <property type="component" value="Unassembled WGS sequence"/>
</dbReference>
<keyword evidence="3" id="KW-1185">Reference proteome</keyword>
<accession>A0A5B7GIX4</accession>